<dbReference type="GO" id="GO:0016020">
    <property type="term" value="C:membrane"/>
    <property type="evidence" value="ECO:0007669"/>
    <property type="project" value="UniProtKB-SubCell"/>
</dbReference>
<dbReference type="InterPro" id="IPR036412">
    <property type="entry name" value="HAD-like_sf"/>
</dbReference>
<comment type="caution">
    <text evidence="7">The sequence shown here is derived from an EMBL/GenBank/DDBJ whole genome shotgun (WGS) entry which is preliminary data.</text>
</comment>
<evidence type="ECO:0000256" key="1">
    <source>
        <dbReference type="ARBA" id="ARBA00004141"/>
    </source>
</evidence>
<dbReference type="InterPro" id="IPR050475">
    <property type="entry name" value="Prenyltransferase_related"/>
</dbReference>
<dbReference type="SUPFAM" id="SSF56784">
    <property type="entry name" value="HAD-like"/>
    <property type="match status" value="1"/>
</dbReference>
<keyword evidence="2" id="KW-1003">Cell membrane</keyword>
<evidence type="ECO:0000256" key="5">
    <source>
        <dbReference type="ARBA" id="ARBA00023136"/>
    </source>
</evidence>
<organism evidence="7 8">
    <name type="scientific">Halocynthiibacter halioticoli</name>
    <dbReference type="NCBI Taxonomy" id="2986804"/>
    <lineage>
        <taxon>Bacteria</taxon>
        <taxon>Pseudomonadati</taxon>
        <taxon>Pseudomonadota</taxon>
        <taxon>Alphaproteobacteria</taxon>
        <taxon>Rhodobacterales</taxon>
        <taxon>Paracoccaceae</taxon>
        <taxon>Halocynthiibacter</taxon>
    </lineage>
</organism>
<keyword evidence="5 6" id="KW-0472">Membrane</keyword>
<feature type="transmembrane region" description="Helical" evidence="6">
    <location>
        <begin position="217"/>
        <end position="236"/>
    </location>
</feature>
<dbReference type="Gene3D" id="3.40.50.1000">
    <property type="entry name" value="HAD superfamily/HAD-like"/>
    <property type="match status" value="1"/>
</dbReference>
<dbReference type="PANTHER" id="PTHR42723:SF1">
    <property type="entry name" value="CHLOROPHYLL SYNTHASE, CHLOROPLASTIC"/>
    <property type="match status" value="1"/>
</dbReference>
<keyword evidence="3 6" id="KW-0812">Transmembrane</keyword>
<evidence type="ECO:0000256" key="2">
    <source>
        <dbReference type="ARBA" id="ARBA00022475"/>
    </source>
</evidence>
<dbReference type="AlphaFoldDB" id="A0AAE3J026"/>
<feature type="transmembrane region" description="Helical" evidence="6">
    <location>
        <begin position="314"/>
        <end position="333"/>
    </location>
</feature>
<keyword evidence="8" id="KW-1185">Reference proteome</keyword>
<dbReference type="NCBIfam" id="NF006088">
    <property type="entry name" value="PRK08238.1"/>
    <property type="match status" value="1"/>
</dbReference>
<feature type="transmembrane region" description="Helical" evidence="6">
    <location>
        <begin position="414"/>
        <end position="432"/>
    </location>
</feature>
<dbReference type="CDD" id="cd13963">
    <property type="entry name" value="PT_UbiA_2"/>
    <property type="match status" value="1"/>
</dbReference>
<name>A0AAE3J026_9RHOB</name>
<feature type="transmembrane region" description="Helical" evidence="6">
    <location>
        <begin position="452"/>
        <end position="471"/>
    </location>
</feature>
<proteinExistence type="predicted"/>
<reference evidence="7" key="1">
    <citation type="submission" date="2022-10" db="EMBL/GenBank/DDBJ databases">
        <authorList>
            <person name="Yue Y."/>
        </authorList>
    </citation>
    <scope>NUCLEOTIDE SEQUENCE</scope>
    <source>
        <strain evidence="7">Z654</strain>
    </source>
</reference>
<feature type="transmembrane region" description="Helical" evidence="6">
    <location>
        <begin position="283"/>
        <end position="302"/>
    </location>
</feature>
<dbReference type="Proteomes" id="UP001208041">
    <property type="component" value="Unassembled WGS sequence"/>
</dbReference>
<dbReference type="RefSeq" id="WP_263954115.1">
    <property type="nucleotide sequence ID" value="NZ_JAOYFC010000002.1"/>
</dbReference>
<evidence type="ECO:0000256" key="6">
    <source>
        <dbReference type="SAM" id="Phobius"/>
    </source>
</evidence>
<protein>
    <submittedName>
        <fullName evidence="7">UbiA family prenyltransferase</fullName>
    </submittedName>
</protein>
<keyword evidence="4 6" id="KW-1133">Transmembrane helix</keyword>
<evidence type="ECO:0000256" key="3">
    <source>
        <dbReference type="ARBA" id="ARBA00022692"/>
    </source>
</evidence>
<feature type="transmembrane region" description="Helical" evidence="6">
    <location>
        <begin position="339"/>
        <end position="358"/>
    </location>
</feature>
<dbReference type="InterPro" id="IPR023214">
    <property type="entry name" value="HAD_sf"/>
</dbReference>
<dbReference type="Gene3D" id="1.10.357.140">
    <property type="entry name" value="UbiA prenyltransferase"/>
    <property type="match status" value="1"/>
</dbReference>
<dbReference type="Pfam" id="PF01040">
    <property type="entry name" value="UbiA"/>
    <property type="match status" value="1"/>
</dbReference>
<dbReference type="InterPro" id="IPR044878">
    <property type="entry name" value="UbiA_sf"/>
</dbReference>
<gene>
    <name evidence="7" type="ORF">OH136_11940</name>
</gene>
<evidence type="ECO:0000313" key="7">
    <source>
        <dbReference type="EMBL" id="MCV6825265.1"/>
    </source>
</evidence>
<dbReference type="InterPro" id="IPR000537">
    <property type="entry name" value="UbiA_prenyltransferase"/>
</dbReference>
<dbReference type="PANTHER" id="PTHR42723">
    <property type="entry name" value="CHLOROPHYLL SYNTHASE"/>
    <property type="match status" value="1"/>
</dbReference>
<dbReference type="GO" id="GO:0016765">
    <property type="term" value="F:transferase activity, transferring alkyl or aryl (other than methyl) groups"/>
    <property type="evidence" value="ECO:0007669"/>
    <property type="project" value="InterPro"/>
</dbReference>
<evidence type="ECO:0000256" key="4">
    <source>
        <dbReference type="ARBA" id="ARBA00022989"/>
    </source>
</evidence>
<comment type="subcellular location">
    <subcellularLocation>
        <location evidence="1">Membrane</location>
        <topology evidence="1">Multi-pass membrane protein</topology>
    </subcellularLocation>
</comment>
<feature type="transmembrane region" description="Helical" evidence="6">
    <location>
        <begin position="256"/>
        <end position="277"/>
    </location>
</feature>
<feature type="transmembrane region" description="Helical" evidence="6">
    <location>
        <begin position="382"/>
        <end position="402"/>
    </location>
</feature>
<sequence>MANEKPLVLDVDGTFLNTDMLYECFWAGLGKAPLQTLQTCLQDFGDRARLKQKLAQIANLRTELLPVNAEVNELAKVAASHGCDIILASASDEQLVRKLAKEHEFSAEVIASDGVTNMKGAVKADALVARYGEKGFHYAGNEAVDIPIWEKADGAIVVGQPKIAEKLQQAGHSVAEVKNSVSLKDIYRSMRPHQWVKNILMVLPLIAAHQFDLQSWLLVLLGMIAFSAAASSIYLVNDLLDLEADRLHVKKCKRPFAAGLVPIKYGMLGFVVLAGIALGVGAALGPAFLGVILLYVALSLAYSMRLKRMRWIDIAVLAALYTLRVVAGAAAVGVETSGYMLLFILPIFLTLGCVKRLTELTLATNEERLPGRGYGRNDRSDLVNVGSLGIVGALLLFFFYSMSDHALSLYPIQWLLWLALVPIAIWLIRMLVLGYQGKQDHDPIVFALTDKIGLGILFFTLSLMFYAAGLWQRWFQIWAG</sequence>
<accession>A0AAE3J026</accession>
<dbReference type="EMBL" id="JAOYFC010000002">
    <property type="protein sequence ID" value="MCV6825265.1"/>
    <property type="molecule type" value="Genomic_DNA"/>
</dbReference>
<evidence type="ECO:0000313" key="8">
    <source>
        <dbReference type="Proteomes" id="UP001208041"/>
    </source>
</evidence>